<dbReference type="PANTHER" id="PTHR10742">
    <property type="entry name" value="FLAVIN MONOAMINE OXIDASE"/>
    <property type="match status" value="1"/>
</dbReference>
<dbReference type="Gene3D" id="3.50.50.60">
    <property type="entry name" value="FAD/NAD(P)-binding domain"/>
    <property type="match status" value="1"/>
</dbReference>
<gene>
    <name evidence="2" type="ORF">QE152_g30901</name>
</gene>
<dbReference type="InterPro" id="IPR036188">
    <property type="entry name" value="FAD/NAD-bd_sf"/>
</dbReference>
<dbReference type="Pfam" id="PF01593">
    <property type="entry name" value="Amino_oxidase"/>
    <property type="match status" value="1"/>
</dbReference>
<name>A0AAW1JCZ0_POPJA</name>
<dbReference type="SUPFAM" id="SSF51905">
    <property type="entry name" value="FAD/NAD(P)-binding domain"/>
    <property type="match status" value="1"/>
</dbReference>
<keyword evidence="3" id="KW-1185">Reference proteome</keyword>
<evidence type="ECO:0000313" key="3">
    <source>
        <dbReference type="Proteomes" id="UP001458880"/>
    </source>
</evidence>
<dbReference type="EMBL" id="JASPKY010000425">
    <property type="protein sequence ID" value="KAK9700997.1"/>
    <property type="molecule type" value="Genomic_DNA"/>
</dbReference>
<evidence type="ECO:0000313" key="2">
    <source>
        <dbReference type="EMBL" id="KAK9700997.1"/>
    </source>
</evidence>
<evidence type="ECO:0000259" key="1">
    <source>
        <dbReference type="Pfam" id="PF01593"/>
    </source>
</evidence>
<comment type="caution">
    <text evidence="2">The sequence shown here is derived from an EMBL/GenBank/DDBJ whole genome shotgun (WGS) entry which is preliminary data.</text>
</comment>
<dbReference type="AlphaFoldDB" id="A0AAW1JCZ0"/>
<accession>A0AAW1JCZ0</accession>
<proteinExistence type="predicted"/>
<dbReference type="Proteomes" id="UP001458880">
    <property type="component" value="Unassembled WGS sequence"/>
</dbReference>
<sequence length="125" mass="14565">MFVYENRIGGRINSIEFGDAYVDMGAEWCHGQEDNVVYSLIKDYNILRHTDNEFASFYSNGEQVDDTLNQQLFEIIENIYVPDGNKNQREGITLGEYCVNRYRAAINNLHLTDRRDQSIVLIIYT</sequence>
<dbReference type="PANTHER" id="PTHR10742:SF398">
    <property type="entry name" value="AMINE OXIDASE DOMAIN-CONTAINING PROTEIN-RELATED"/>
    <property type="match status" value="1"/>
</dbReference>
<dbReference type="InterPro" id="IPR050281">
    <property type="entry name" value="Flavin_monoamine_oxidase"/>
</dbReference>
<feature type="domain" description="Amine oxidase" evidence="1">
    <location>
        <begin position="5"/>
        <end position="68"/>
    </location>
</feature>
<protein>
    <submittedName>
        <fullName evidence="2">Flavin containing amine oxidoreductase</fullName>
    </submittedName>
</protein>
<dbReference type="GO" id="GO:0046592">
    <property type="term" value="F:polyamine oxidase activity"/>
    <property type="evidence" value="ECO:0007669"/>
    <property type="project" value="TreeGrafter"/>
</dbReference>
<dbReference type="InterPro" id="IPR002937">
    <property type="entry name" value="Amino_oxidase"/>
</dbReference>
<reference evidence="2 3" key="1">
    <citation type="journal article" date="2024" name="BMC Genomics">
        <title>De novo assembly and annotation of Popillia japonica's genome with initial clues to its potential as an invasive pest.</title>
        <authorList>
            <person name="Cucini C."/>
            <person name="Boschi S."/>
            <person name="Funari R."/>
            <person name="Cardaioli E."/>
            <person name="Iannotti N."/>
            <person name="Marturano G."/>
            <person name="Paoli F."/>
            <person name="Bruttini M."/>
            <person name="Carapelli A."/>
            <person name="Frati F."/>
            <person name="Nardi F."/>
        </authorList>
    </citation>
    <scope>NUCLEOTIDE SEQUENCE [LARGE SCALE GENOMIC DNA]</scope>
    <source>
        <strain evidence="2">DMR45628</strain>
    </source>
</reference>
<organism evidence="2 3">
    <name type="scientific">Popillia japonica</name>
    <name type="common">Japanese beetle</name>
    <dbReference type="NCBI Taxonomy" id="7064"/>
    <lineage>
        <taxon>Eukaryota</taxon>
        <taxon>Metazoa</taxon>
        <taxon>Ecdysozoa</taxon>
        <taxon>Arthropoda</taxon>
        <taxon>Hexapoda</taxon>
        <taxon>Insecta</taxon>
        <taxon>Pterygota</taxon>
        <taxon>Neoptera</taxon>
        <taxon>Endopterygota</taxon>
        <taxon>Coleoptera</taxon>
        <taxon>Polyphaga</taxon>
        <taxon>Scarabaeiformia</taxon>
        <taxon>Scarabaeidae</taxon>
        <taxon>Rutelinae</taxon>
        <taxon>Popillia</taxon>
    </lineage>
</organism>